<keyword evidence="14" id="KW-1208">Phospholipid metabolism</keyword>
<keyword evidence="7" id="KW-0547">Nucleotide-binding</keyword>
<gene>
    <name evidence="16" type="ORF">L0P57_06440</name>
</gene>
<name>A0ABS9MID9_9FIRM</name>
<keyword evidence="9" id="KW-0067">ATP-binding</keyword>
<evidence type="ECO:0000256" key="8">
    <source>
        <dbReference type="ARBA" id="ARBA00022777"/>
    </source>
</evidence>
<keyword evidence="13" id="KW-0594">Phospholipid biosynthesis</keyword>
<keyword evidence="5" id="KW-0808">Transferase</keyword>
<dbReference type="EMBL" id="JAKNHQ010000007">
    <property type="protein sequence ID" value="MCG4610569.1"/>
    <property type="molecule type" value="Genomic_DNA"/>
</dbReference>
<feature type="transmembrane region" description="Helical" evidence="15">
    <location>
        <begin position="127"/>
        <end position="150"/>
    </location>
</feature>
<comment type="similarity">
    <text evidence="2">Belongs to the bacterial diacylglycerol kinase family.</text>
</comment>
<keyword evidence="17" id="KW-1185">Reference proteome</keyword>
<proteinExistence type="inferred from homology"/>
<dbReference type="CDD" id="cd14265">
    <property type="entry name" value="UDPK_IM_like"/>
    <property type="match status" value="1"/>
</dbReference>
<evidence type="ECO:0000256" key="14">
    <source>
        <dbReference type="ARBA" id="ARBA00023264"/>
    </source>
</evidence>
<feature type="transmembrane region" description="Helical" evidence="15">
    <location>
        <begin position="89"/>
        <end position="115"/>
    </location>
</feature>
<sequence length="163" mass="18277">MRFVKSLKYALRGIVYCINNERNMRIHTVAVLYVLAFSPFFEMSRARYAILLVTFALVLMAETFNTVAEELCDLVAPSFHPVVRIVKDMAAGGVLICAGFAVGVGVCLFWQPAAFLRIWRYFLDNPAMIAVLLASIALALVYILAGPLGIRDFFRKKKLPRTP</sequence>
<keyword evidence="12 15" id="KW-0472">Membrane</keyword>
<evidence type="ECO:0000256" key="7">
    <source>
        <dbReference type="ARBA" id="ARBA00022741"/>
    </source>
</evidence>
<protein>
    <submittedName>
        <fullName evidence="16">Diacylglycerol kinase family protein</fullName>
    </submittedName>
</protein>
<reference evidence="16 17" key="1">
    <citation type="submission" date="2022-01" db="EMBL/GenBank/DDBJ databases">
        <title>Collection of gut derived symbiotic bacterial strains cultured from healthy donors.</title>
        <authorList>
            <person name="Lin H."/>
            <person name="Kohout C."/>
            <person name="Waligurski E."/>
            <person name="Pamer E.G."/>
        </authorList>
    </citation>
    <scope>NUCLEOTIDE SEQUENCE [LARGE SCALE GENOMIC DNA]</scope>
    <source>
        <strain evidence="16 17">DFI.7.58</strain>
    </source>
</reference>
<evidence type="ECO:0000256" key="3">
    <source>
        <dbReference type="ARBA" id="ARBA00022475"/>
    </source>
</evidence>
<evidence type="ECO:0000256" key="10">
    <source>
        <dbReference type="ARBA" id="ARBA00022989"/>
    </source>
</evidence>
<keyword evidence="10 15" id="KW-1133">Transmembrane helix</keyword>
<evidence type="ECO:0000256" key="2">
    <source>
        <dbReference type="ARBA" id="ARBA00005967"/>
    </source>
</evidence>
<dbReference type="Gene3D" id="1.10.287.3610">
    <property type="match status" value="1"/>
</dbReference>
<evidence type="ECO:0000256" key="5">
    <source>
        <dbReference type="ARBA" id="ARBA00022679"/>
    </source>
</evidence>
<organism evidence="16 17">
    <name type="scientific">Anaeromassilibacillus senegalensis</name>
    <dbReference type="NCBI Taxonomy" id="1673717"/>
    <lineage>
        <taxon>Bacteria</taxon>
        <taxon>Bacillati</taxon>
        <taxon>Bacillota</taxon>
        <taxon>Clostridia</taxon>
        <taxon>Eubacteriales</taxon>
        <taxon>Acutalibacteraceae</taxon>
        <taxon>Anaeromassilibacillus</taxon>
    </lineage>
</organism>
<evidence type="ECO:0000256" key="11">
    <source>
        <dbReference type="ARBA" id="ARBA00023098"/>
    </source>
</evidence>
<evidence type="ECO:0000313" key="16">
    <source>
        <dbReference type="EMBL" id="MCG4610569.1"/>
    </source>
</evidence>
<dbReference type="InterPro" id="IPR000829">
    <property type="entry name" value="DAGK"/>
</dbReference>
<evidence type="ECO:0000256" key="15">
    <source>
        <dbReference type="SAM" id="Phobius"/>
    </source>
</evidence>
<dbReference type="PANTHER" id="PTHR34299:SF1">
    <property type="entry name" value="DIACYLGLYCEROL KINASE"/>
    <property type="match status" value="1"/>
</dbReference>
<evidence type="ECO:0000313" key="17">
    <source>
        <dbReference type="Proteomes" id="UP001298681"/>
    </source>
</evidence>
<keyword evidence="4" id="KW-0444">Lipid biosynthesis</keyword>
<evidence type="ECO:0000256" key="12">
    <source>
        <dbReference type="ARBA" id="ARBA00023136"/>
    </source>
</evidence>
<dbReference type="Pfam" id="PF01219">
    <property type="entry name" value="DAGK_prokar"/>
    <property type="match status" value="1"/>
</dbReference>
<keyword evidence="11" id="KW-0443">Lipid metabolism</keyword>
<keyword evidence="3" id="KW-1003">Cell membrane</keyword>
<evidence type="ECO:0000256" key="9">
    <source>
        <dbReference type="ARBA" id="ARBA00022840"/>
    </source>
</evidence>
<evidence type="ECO:0000256" key="4">
    <source>
        <dbReference type="ARBA" id="ARBA00022516"/>
    </source>
</evidence>
<evidence type="ECO:0000256" key="6">
    <source>
        <dbReference type="ARBA" id="ARBA00022692"/>
    </source>
</evidence>
<dbReference type="RefSeq" id="WP_191362443.1">
    <property type="nucleotide sequence ID" value="NZ_JAKNHQ010000007.1"/>
</dbReference>
<evidence type="ECO:0000256" key="13">
    <source>
        <dbReference type="ARBA" id="ARBA00023209"/>
    </source>
</evidence>
<keyword evidence="6 15" id="KW-0812">Transmembrane</keyword>
<dbReference type="PANTHER" id="PTHR34299">
    <property type="entry name" value="DIACYLGLYCEROL KINASE"/>
    <property type="match status" value="1"/>
</dbReference>
<comment type="subcellular location">
    <subcellularLocation>
        <location evidence="1">Cell membrane</location>
        <topology evidence="1">Multi-pass membrane protein</topology>
    </subcellularLocation>
</comment>
<dbReference type="Proteomes" id="UP001298681">
    <property type="component" value="Unassembled WGS sequence"/>
</dbReference>
<keyword evidence="8 16" id="KW-0418">Kinase</keyword>
<dbReference type="InterPro" id="IPR033717">
    <property type="entry name" value="UDPK"/>
</dbReference>
<dbReference type="InterPro" id="IPR036945">
    <property type="entry name" value="DAGK_sf"/>
</dbReference>
<evidence type="ECO:0000256" key="1">
    <source>
        <dbReference type="ARBA" id="ARBA00004651"/>
    </source>
</evidence>
<dbReference type="GO" id="GO:0016301">
    <property type="term" value="F:kinase activity"/>
    <property type="evidence" value="ECO:0007669"/>
    <property type="project" value="UniProtKB-KW"/>
</dbReference>
<accession>A0ABS9MID9</accession>
<comment type="caution">
    <text evidence="16">The sequence shown here is derived from an EMBL/GenBank/DDBJ whole genome shotgun (WGS) entry which is preliminary data.</text>
</comment>